<dbReference type="GO" id="GO:0004719">
    <property type="term" value="F:protein-L-isoaspartate (D-aspartate) O-methyltransferase activity"/>
    <property type="evidence" value="ECO:0007669"/>
    <property type="project" value="InterPro"/>
</dbReference>
<accession>A0A9X2KR74</accession>
<dbReference type="EMBL" id="JAMLDY010000011">
    <property type="protein sequence ID" value="MCP3735326.1"/>
    <property type="molecule type" value="Genomic_DNA"/>
</dbReference>
<evidence type="ECO:0000256" key="3">
    <source>
        <dbReference type="ARBA" id="ARBA00030757"/>
    </source>
</evidence>
<reference evidence="4" key="1">
    <citation type="submission" date="2022-05" db="EMBL/GenBank/DDBJ databases">
        <title>Sphingomonas sp. strain RP10 Genome sequencing and assembly.</title>
        <authorList>
            <person name="Kim I."/>
        </authorList>
    </citation>
    <scope>NUCLEOTIDE SEQUENCE</scope>
    <source>
        <strain evidence="4">RP10</strain>
    </source>
</reference>
<dbReference type="AlphaFoldDB" id="A0A9X2KR74"/>
<dbReference type="RefSeq" id="WP_254289336.1">
    <property type="nucleotide sequence ID" value="NZ_JAMLDY010000011.1"/>
</dbReference>
<dbReference type="InterPro" id="IPR000682">
    <property type="entry name" value="PCMT"/>
</dbReference>
<comment type="similarity">
    <text evidence="1">Belongs to the methyltransferase superfamily. L-isoaspartyl/D-aspartyl protein methyltransferase family.</text>
</comment>
<dbReference type="Pfam" id="PF01135">
    <property type="entry name" value="PCMT"/>
    <property type="match status" value="1"/>
</dbReference>
<protein>
    <recommendedName>
        <fullName evidence="2">Protein-L-isoaspartate O-methyltransferase</fullName>
    </recommendedName>
    <alternativeName>
        <fullName evidence="3">Protein L-isoaspartyl methyltransferase</fullName>
    </alternativeName>
</protein>
<sequence>MNISLDNIMPDGAASETMRHAMVASQLRTNAVSDQRVLVAMNTLPREAFVPAAQRAMAYRDTALPVAGGRAINLPMVTGRLLTEAYLEKGDRVLLIGAAGGYAAAILAQIVAEVVAVEEDASLAALAREALAGTANVRVVEGPLGAGDAEGAPYDVLVIDGAIEHVPDALVGQVRTGGRVVTGLVERGVTRLASGRKTDGGFGLSPFLDSDCVILPGFSSPQRFRF</sequence>
<evidence type="ECO:0000256" key="2">
    <source>
        <dbReference type="ARBA" id="ARBA00013346"/>
    </source>
</evidence>
<evidence type="ECO:0000313" key="4">
    <source>
        <dbReference type="EMBL" id="MCP3735326.1"/>
    </source>
</evidence>
<evidence type="ECO:0000256" key="1">
    <source>
        <dbReference type="ARBA" id="ARBA00005369"/>
    </source>
</evidence>
<keyword evidence="5" id="KW-1185">Reference proteome</keyword>
<dbReference type="Gene3D" id="3.40.50.150">
    <property type="entry name" value="Vaccinia Virus protein VP39"/>
    <property type="match status" value="1"/>
</dbReference>
<dbReference type="Proteomes" id="UP001139486">
    <property type="component" value="Unassembled WGS sequence"/>
</dbReference>
<dbReference type="GO" id="GO:0005737">
    <property type="term" value="C:cytoplasm"/>
    <property type="evidence" value="ECO:0007669"/>
    <property type="project" value="TreeGrafter"/>
</dbReference>
<organism evidence="4 5">
    <name type="scientific">Sphingomonas liriopis</name>
    <dbReference type="NCBI Taxonomy" id="2949094"/>
    <lineage>
        <taxon>Bacteria</taxon>
        <taxon>Pseudomonadati</taxon>
        <taxon>Pseudomonadota</taxon>
        <taxon>Alphaproteobacteria</taxon>
        <taxon>Sphingomonadales</taxon>
        <taxon>Sphingomonadaceae</taxon>
        <taxon>Sphingomonas</taxon>
    </lineage>
</organism>
<dbReference type="PANTHER" id="PTHR11579:SF18">
    <property type="entry name" value="PROTEIN-L-ISOASPARTATE O-METHYLTRANSFERASE"/>
    <property type="match status" value="1"/>
</dbReference>
<dbReference type="PANTHER" id="PTHR11579">
    <property type="entry name" value="PROTEIN-L-ISOASPARTATE O-METHYLTRANSFERASE"/>
    <property type="match status" value="1"/>
</dbReference>
<dbReference type="InterPro" id="IPR029063">
    <property type="entry name" value="SAM-dependent_MTases_sf"/>
</dbReference>
<dbReference type="SUPFAM" id="SSF53335">
    <property type="entry name" value="S-adenosyl-L-methionine-dependent methyltransferases"/>
    <property type="match status" value="1"/>
</dbReference>
<evidence type="ECO:0000313" key="5">
    <source>
        <dbReference type="Proteomes" id="UP001139486"/>
    </source>
</evidence>
<name>A0A9X2KR74_9SPHN</name>
<comment type="caution">
    <text evidence="4">The sequence shown here is derived from an EMBL/GenBank/DDBJ whole genome shotgun (WGS) entry which is preliminary data.</text>
</comment>
<gene>
    <name evidence="4" type="ORF">M9979_10640</name>
</gene>
<proteinExistence type="inferred from homology"/>